<feature type="region of interest" description="Disordered" evidence="1">
    <location>
        <begin position="1"/>
        <end position="89"/>
    </location>
</feature>
<feature type="compositionally biased region" description="Basic and acidic residues" evidence="1">
    <location>
        <begin position="63"/>
        <end position="89"/>
    </location>
</feature>
<organism evidence="2">
    <name type="scientific">uncultured Rhodospirillales bacterium HF0070_31K06</name>
    <dbReference type="NCBI Taxonomy" id="710786"/>
    <lineage>
        <taxon>Bacteria</taxon>
        <taxon>Pseudomonadati</taxon>
        <taxon>Pseudomonadota</taxon>
        <taxon>Alphaproteobacteria</taxon>
        <taxon>Rhodospirillales</taxon>
        <taxon>environmental samples</taxon>
    </lineage>
</organism>
<evidence type="ECO:0000313" key="2">
    <source>
        <dbReference type="EMBL" id="ADI17421.1"/>
    </source>
</evidence>
<reference evidence="2" key="1">
    <citation type="journal article" date="2011" name="Environ. Microbiol.">
        <title>Time-series analyses of Monterey Bay coastal microbial picoplankton using a 'genome proxy' microarray.</title>
        <authorList>
            <person name="Rich V.I."/>
            <person name="Pham V.D."/>
            <person name="Eppley J."/>
            <person name="Shi Y."/>
            <person name="DeLong E.F."/>
        </authorList>
    </citation>
    <scope>NUCLEOTIDE SEQUENCE</scope>
</reference>
<protein>
    <submittedName>
        <fullName evidence="2">Uncharacterized protein</fullName>
    </submittedName>
</protein>
<evidence type="ECO:0000256" key="1">
    <source>
        <dbReference type="SAM" id="MobiDB-lite"/>
    </source>
</evidence>
<feature type="compositionally biased region" description="Low complexity" evidence="1">
    <location>
        <begin position="13"/>
        <end position="27"/>
    </location>
</feature>
<dbReference type="AlphaFoldDB" id="E0XSN0"/>
<proteinExistence type="predicted"/>
<sequence>MQREEAEARAVASQQSQRSNGNENGNGRRSRQDQPQETAGYGAEAPGRPEVEGSEMPAFVTKKVPEASDKTSEEPKEEEAKAERAVGED</sequence>
<name>E0XSN0_9PROT</name>
<accession>E0XSN0</accession>
<dbReference type="EMBL" id="GU474864">
    <property type="protein sequence ID" value="ADI17421.1"/>
    <property type="molecule type" value="Genomic_DNA"/>
</dbReference>